<name>A0A5D3AKQ4_9TREE</name>
<protein>
    <submittedName>
        <fullName evidence="2">Uncharacterized protein</fullName>
    </submittedName>
</protein>
<feature type="region of interest" description="Disordered" evidence="1">
    <location>
        <begin position="1"/>
        <end position="64"/>
    </location>
</feature>
<comment type="caution">
    <text evidence="2">The sequence shown here is derived from an EMBL/GenBank/DDBJ whole genome shotgun (WGS) entry which is preliminary data.</text>
</comment>
<evidence type="ECO:0000313" key="3">
    <source>
        <dbReference type="Proteomes" id="UP000322245"/>
    </source>
</evidence>
<organism evidence="2 3">
    <name type="scientific">Cryptococcus floricola</name>
    <dbReference type="NCBI Taxonomy" id="2591691"/>
    <lineage>
        <taxon>Eukaryota</taxon>
        <taxon>Fungi</taxon>
        <taxon>Dikarya</taxon>
        <taxon>Basidiomycota</taxon>
        <taxon>Agaricomycotina</taxon>
        <taxon>Tremellomycetes</taxon>
        <taxon>Tremellales</taxon>
        <taxon>Cryptococcaceae</taxon>
        <taxon>Cryptococcus</taxon>
    </lineage>
</organism>
<feature type="compositionally biased region" description="Polar residues" evidence="1">
    <location>
        <begin position="55"/>
        <end position="64"/>
    </location>
</feature>
<sequence>MSAGNREEQQEQYWDIPGNVSLGYGSTTSGAPTEDTTPAASDPSANTGGGAESRVGSTQSTMSPTHWKDFRRACYTLFIQERERRQEVQRQQGSDGTTRALAALNFTTPSNLDPTFSEKQLDVAKSHYKKWEPSFRSFQQEGKPAFDSVTAMAVLKCKEEPDEEEWLAMYAASASEFGSRRN</sequence>
<gene>
    <name evidence="2" type="ORF">B9479_008203</name>
</gene>
<feature type="compositionally biased region" description="Polar residues" evidence="1">
    <location>
        <begin position="24"/>
        <end position="46"/>
    </location>
</feature>
<dbReference type="AlphaFoldDB" id="A0A5D3AKQ4"/>
<dbReference type="Proteomes" id="UP000322245">
    <property type="component" value="Unassembled WGS sequence"/>
</dbReference>
<accession>A0A5D3AKQ4</accession>
<evidence type="ECO:0000256" key="1">
    <source>
        <dbReference type="SAM" id="MobiDB-lite"/>
    </source>
</evidence>
<evidence type="ECO:0000313" key="2">
    <source>
        <dbReference type="EMBL" id="TYJ51238.1"/>
    </source>
</evidence>
<proteinExistence type="predicted"/>
<keyword evidence="3" id="KW-1185">Reference proteome</keyword>
<dbReference type="EMBL" id="NIDF01000317">
    <property type="protein sequence ID" value="TYJ51238.1"/>
    <property type="molecule type" value="Genomic_DNA"/>
</dbReference>
<reference evidence="2 3" key="1">
    <citation type="submission" date="2017-05" db="EMBL/GenBank/DDBJ databases">
        <title>The Genome Sequence of Tsuchiyaea wingfieldii DSM 27421.</title>
        <authorList>
            <person name="Cuomo C."/>
            <person name="Passer A."/>
            <person name="Billmyre B."/>
            <person name="Heitman J."/>
        </authorList>
    </citation>
    <scope>NUCLEOTIDE SEQUENCE [LARGE SCALE GENOMIC DNA]</scope>
    <source>
        <strain evidence="2 3">DSM 27421</strain>
    </source>
</reference>